<keyword evidence="3" id="KW-1185">Reference proteome</keyword>
<accession>A0A8T0VUB1</accession>
<comment type="caution">
    <text evidence="2">The sequence shown here is derived from an EMBL/GenBank/DDBJ whole genome shotgun (WGS) entry which is preliminary data.</text>
</comment>
<dbReference type="Proteomes" id="UP000823388">
    <property type="component" value="Chromosome 2N"/>
</dbReference>
<feature type="compositionally biased region" description="Basic and acidic residues" evidence="1">
    <location>
        <begin position="129"/>
        <end position="144"/>
    </location>
</feature>
<feature type="region of interest" description="Disordered" evidence="1">
    <location>
        <begin position="70"/>
        <end position="144"/>
    </location>
</feature>
<dbReference type="EMBL" id="CM029040">
    <property type="protein sequence ID" value="KAG2638628.1"/>
    <property type="molecule type" value="Genomic_DNA"/>
</dbReference>
<dbReference type="AlphaFoldDB" id="A0A8T0VUB1"/>
<protein>
    <submittedName>
        <fullName evidence="2">Uncharacterized protein</fullName>
    </submittedName>
</protein>
<evidence type="ECO:0000313" key="2">
    <source>
        <dbReference type="EMBL" id="KAG2638628.1"/>
    </source>
</evidence>
<feature type="compositionally biased region" description="Basic and acidic residues" evidence="1">
    <location>
        <begin position="94"/>
        <end position="117"/>
    </location>
</feature>
<sequence length="144" mass="16732">MGTQGNSSDWFPEGVSCIGSVGFSCGIIGQGIANMCFIGARFGLHLRCYHRYSILRSTFISFMPHVPEWTRGVRKRRSREQRRGHRPQSEDEGLLDRGVRKRREMERKERDRETDLKSKRRGFKMPGSRGEEEERDESRDGPQI</sequence>
<evidence type="ECO:0000256" key="1">
    <source>
        <dbReference type="SAM" id="MobiDB-lite"/>
    </source>
</evidence>
<evidence type="ECO:0000313" key="3">
    <source>
        <dbReference type="Proteomes" id="UP000823388"/>
    </source>
</evidence>
<reference evidence="2" key="1">
    <citation type="submission" date="2020-05" db="EMBL/GenBank/DDBJ databases">
        <title>WGS assembly of Panicum virgatum.</title>
        <authorList>
            <person name="Lovell J.T."/>
            <person name="Jenkins J."/>
            <person name="Shu S."/>
            <person name="Juenger T.E."/>
            <person name="Schmutz J."/>
        </authorList>
    </citation>
    <scope>NUCLEOTIDE SEQUENCE</scope>
    <source>
        <strain evidence="2">AP13</strain>
    </source>
</reference>
<organism evidence="2 3">
    <name type="scientific">Panicum virgatum</name>
    <name type="common">Blackwell switchgrass</name>
    <dbReference type="NCBI Taxonomy" id="38727"/>
    <lineage>
        <taxon>Eukaryota</taxon>
        <taxon>Viridiplantae</taxon>
        <taxon>Streptophyta</taxon>
        <taxon>Embryophyta</taxon>
        <taxon>Tracheophyta</taxon>
        <taxon>Spermatophyta</taxon>
        <taxon>Magnoliopsida</taxon>
        <taxon>Liliopsida</taxon>
        <taxon>Poales</taxon>
        <taxon>Poaceae</taxon>
        <taxon>PACMAD clade</taxon>
        <taxon>Panicoideae</taxon>
        <taxon>Panicodae</taxon>
        <taxon>Paniceae</taxon>
        <taxon>Panicinae</taxon>
        <taxon>Panicum</taxon>
        <taxon>Panicum sect. Hiantes</taxon>
    </lineage>
</organism>
<gene>
    <name evidence="2" type="ORF">PVAP13_2NG648300</name>
</gene>
<proteinExistence type="predicted"/>
<name>A0A8T0VUB1_PANVG</name>
<feature type="compositionally biased region" description="Basic residues" evidence="1">
    <location>
        <begin position="72"/>
        <end position="86"/>
    </location>
</feature>